<dbReference type="EMBL" id="LFNG01000010">
    <property type="protein sequence ID" value="KMQ71223.1"/>
    <property type="molecule type" value="Genomic_DNA"/>
</dbReference>
<keyword evidence="2" id="KW-0732">Signal</keyword>
<evidence type="ECO:0000313" key="4">
    <source>
        <dbReference type="Proteomes" id="UP000035900"/>
    </source>
</evidence>
<reference evidence="3 4" key="1">
    <citation type="journal article" date="2004" name="Int. J. Syst. Evol. Microbiol.">
        <title>Kaistella koreensis gen. nov., sp. nov., a novel member of the Chryseobacterium-Bergeyella-Riemerella branch.</title>
        <authorList>
            <person name="Kim M.K."/>
            <person name="Im W.T."/>
            <person name="Shin Y.K."/>
            <person name="Lim J.H."/>
            <person name="Kim S.H."/>
            <person name="Lee B.C."/>
            <person name="Park M.Y."/>
            <person name="Lee K.Y."/>
            <person name="Lee S.T."/>
        </authorList>
    </citation>
    <scope>NUCLEOTIDE SEQUENCE [LARGE SCALE GENOMIC DNA]</scope>
    <source>
        <strain evidence="3 4">CCUG 49689</strain>
    </source>
</reference>
<evidence type="ECO:0000256" key="1">
    <source>
        <dbReference type="SAM" id="Phobius"/>
    </source>
</evidence>
<organism evidence="3 4">
    <name type="scientific">Chryseobacterium koreense CCUG 49689</name>
    <dbReference type="NCBI Taxonomy" id="1304281"/>
    <lineage>
        <taxon>Bacteria</taxon>
        <taxon>Pseudomonadati</taxon>
        <taxon>Bacteroidota</taxon>
        <taxon>Flavobacteriia</taxon>
        <taxon>Flavobacteriales</taxon>
        <taxon>Weeksellaceae</taxon>
        <taxon>Chryseobacterium group</taxon>
        <taxon>Chryseobacterium</taxon>
    </lineage>
</organism>
<dbReference type="PROSITE" id="PS51257">
    <property type="entry name" value="PROKAR_LIPOPROTEIN"/>
    <property type="match status" value="1"/>
</dbReference>
<dbReference type="RefSeq" id="WP_048499624.1">
    <property type="nucleotide sequence ID" value="NZ_LFNG01000010.1"/>
</dbReference>
<gene>
    <name evidence="3" type="ORF">ACM44_08600</name>
</gene>
<proteinExistence type="predicted"/>
<dbReference type="AlphaFoldDB" id="A0A0J7IY97"/>
<dbReference type="OrthoDB" id="678322at2"/>
<keyword evidence="1" id="KW-0812">Transmembrane</keyword>
<accession>A0A0J7IY97</accession>
<sequence length="86" mass="9517">MKNLVKILGLGLILVANFALACDACKLQQPKLTQGFTHGTGPDSKWDWVIVAVIALITIYTLIYSIKYIAKPGEKNKNHIKHSILN</sequence>
<keyword evidence="4" id="KW-1185">Reference proteome</keyword>
<feature type="transmembrane region" description="Helical" evidence="1">
    <location>
        <begin position="45"/>
        <end position="66"/>
    </location>
</feature>
<evidence type="ECO:0000256" key="2">
    <source>
        <dbReference type="SAM" id="SignalP"/>
    </source>
</evidence>
<dbReference type="STRING" id="1304281.ACM44_08600"/>
<evidence type="ECO:0000313" key="3">
    <source>
        <dbReference type="EMBL" id="KMQ71223.1"/>
    </source>
</evidence>
<comment type="caution">
    <text evidence="3">The sequence shown here is derived from an EMBL/GenBank/DDBJ whole genome shotgun (WGS) entry which is preliminary data.</text>
</comment>
<feature type="chain" id="PRO_5005289498" evidence="2">
    <location>
        <begin position="22"/>
        <end position="86"/>
    </location>
</feature>
<keyword evidence="1" id="KW-0472">Membrane</keyword>
<dbReference type="Proteomes" id="UP000035900">
    <property type="component" value="Unassembled WGS sequence"/>
</dbReference>
<protein>
    <submittedName>
        <fullName evidence="3">Uncharacterized protein</fullName>
    </submittedName>
</protein>
<keyword evidence="1" id="KW-1133">Transmembrane helix</keyword>
<feature type="signal peptide" evidence="2">
    <location>
        <begin position="1"/>
        <end position="21"/>
    </location>
</feature>
<name>A0A0J7IY97_9FLAO</name>
<dbReference type="PATRIC" id="fig|1304281.5.peg.1850"/>